<accession>A0A494Z2B9</accession>
<dbReference type="RefSeq" id="WP_121130114.1">
    <property type="nucleotide sequence ID" value="NZ_JBHUFK010000003.1"/>
</dbReference>
<organism evidence="4 5">
    <name type="scientific">Oceanobacillus bengalensis</name>
    <dbReference type="NCBI Taxonomy" id="1435466"/>
    <lineage>
        <taxon>Bacteria</taxon>
        <taxon>Bacillati</taxon>
        <taxon>Bacillota</taxon>
        <taxon>Bacilli</taxon>
        <taxon>Bacillales</taxon>
        <taxon>Bacillaceae</taxon>
        <taxon>Oceanobacillus</taxon>
    </lineage>
</organism>
<name>A0A494Z2B9_9BACI</name>
<dbReference type="GO" id="GO:0005525">
    <property type="term" value="F:GTP binding"/>
    <property type="evidence" value="ECO:0007669"/>
    <property type="project" value="UniProtKB-KW"/>
</dbReference>
<evidence type="ECO:0000313" key="4">
    <source>
        <dbReference type="EMBL" id="RKQ16654.1"/>
    </source>
</evidence>
<sequence>MAEFNEKEFNKAFDQEADKVQAQANAKILFAMIGDVNSGKSSTINQITGDEVARVGARPGETVQIDFYQYTDDITFVDTPGLDDINNKNSRETMKFFKEADIILFFLNAAGTVFSEGEKKSFELIRKQNKDILFVLNKIDAAEDIPALVKYIKLHTDNKYKVIPISSKTGENIDKLRSEILDILEKKHKDIKFAKTIQAKYPIAKKWILSASASATAIGAAPVPGSDFIPLTAIQVGLMIKLAALYDKPLSKKRAKELIIATITGNIGKTMFRQVVKFVPGAGSIAGGSIAGGMTLALGYAVRYAYENDLELNVSTLKSLYKMYR</sequence>
<dbReference type="GO" id="GO:0030488">
    <property type="term" value="P:tRNA methylation"/>
    <property type="evidence" value="ECO:0007669"/>
    <property type="project" value="TreeGrafter"/>
</dbReference>
<evidence type="ECO:0000256" key="1">
    <source>
        <dbReference type="ARBA" id="ARBA00022741"/>
    </source>
</evidence>
<proteinExistence type="predicted"/>
<keyword evidence="1" id="KW-0547">Nucleotide-binding</keyword>
<dbReference type="InterPro" id="IPR027417">
    <property type="entry name" value="P-loop_NTPase"/>
</dbReference>
<dbReference type="OrthoDB" id="2449499at2"/>
<dbReference type="PANTHER" id="PTHR42714">
    <property type="entry name" value="TRNA MODIFICATION GTPASE GTPBP3"/>
    <property type="match status" value="1"/>
</dbReference>
<reference evidence="4 5" key="1">
    <citation type="journal article" date="2015" name="Antonie Van Leeuwenhoek">
        <title>Oceanobacillus bengalensis sp. nov., a bacterium isolated from seawater of the Bay of Bengal.</title>
        <authorList>
            <person name="Yongchang O."/>
            <person name="Xiang W."/>
            <person name="Wang G."/>
        </authorList>
    </citation>
    <scope>NUCLEOTIDE SEQUENCE [LARGE SCALE GENOMIC DNA]</scope>
    <source>
        <strain evidence="4 5">MCCC 1K00260</strain>
    </source>
</reference>
<dbReference type="Proteomes" id="UP000281813">
    <property type="component" value="Unassembled WGS sequence"/>
</dbReference>
<protein>
    <submittedName>
        <fullName evidence="4">GTP-binding protein</fullName>
    </submittedName>
</protein>
<dbReference type="InterPro" id="IPR006073">
    <property type="entry name" value="GTP-bd"/>
</dbReference>
<feature type="domain" description="G" evidence="3">
    <location>
        <begin position="31"/>
        <end position="138"/>
    </location>
</feature>
<gene>
    <name evidence="4" type="ORF">D8M05_06945</name>
</gene>
<keyword evidence="5" id="KW-1185">Reference proteome</keyword>
<dbReference type="GO" id="GO:0002098">
    <property type="term" value="P:tRNA wobble uridine modification"/>
    <property type="evidence" value="ECO:0007669"/>
    <property type="project" value="TreeGrafter"/>
</dbReference>
<dbReference type="Pfam" id="PF01926">
    <property type="entry name" value="MMR_HSR1"/>
    <property type="match status" value="1"/>
</dbReference>
<dbReference type="AlphaFoldDB" id="A0A494Z2B9"/>
<dbReference type="NCBIfam" id="TIGR00231">
    <property type="entry name" value="small_GTP"/>
    <property type="match status" value="1"/>
</dbReference>
<dbReference type="GO" id="GO:0005737">
    <property type="term" value="C:cytoplasm"/>
    <property type="evidence" value="ECO:0007669"/>
    <property type="project" value="TreeGrafter"/>
</dbReference>
<dbReference type="SUPFAM" id="SSF52540">
    <property type="entry name" value="P-loop containing nucleoside triphosphate hydrolases"/>
    <property type="match status" value="1"/>
</dbReference>
<evidence type="ECO:0000313" key="5">
    <source>
        <dbReference type="Proteomes" id="UP000281813"/>
    </source>
</evidence>
<dbReference type="InterPro" id="IPR005225">
    <property type="entry name" value="Small_GTP-bd"/>
</dbReference>
<dbReference type="PANTHER" id="PTHR42714:SF6">
    <property type="entry name" value="TRANSLATION INITIATION FACTOR IF-2"/>
    <property type="match status" value="1"/>
</dbReference>
<dbReference type="EMBL" id="RBZO01000008">
    <property type="protein sequence ID" value="RKQ16654.1"/>
    <property type="molecule type" value="Genomic_DNA"/>
</dbReference>
<keyword evidence="2" id="KW-0342">GTP-binding</keyword>
<dbReference type="Gene3D" id="3.40.50.300">
    <property type="entry name" value="P-loop containing nucleotide triphosphate hydrolases"/>
    <property type="match status" value="1"/>
</dbReference>
<evidence type="ECO:0000259" key="3">
    <source>
        <dbReference type="Pfam" id="PF01926"/>
    </source>
</evidence>
<evidence type="ECO:0000256" key="2">
    <source>
        <dbReference type="ARBA" id="ARBA00023134"/>
    </source>
</evidence>
<dbReference type="CDD" id="cd00882">
    <property type="entry name" value="Ras_like_GTPase"/>
    <property type="match status" value="1"/>
</dbReference>
<comment type="caution">
    <text evidence="4">The sequence shown here is derived from an EMBL/GenBank/DDBJ whole genome shotgun (WGS) entry which is preliminary data.</text>
</comment>